<sequence length="107" mass="11350">MAATAGDVAELLDVDRRTGPPISVGISGAHLHGSQALISLVKGTPPIRSRRGLSALKPGKLRAHKGYDYPTCGDDYVGAASSKASRRGIENFQRLGRHGWTIERAMA</sequence>
<dbReference type="Proteomes" id="UP001341259">
    <property type="component" value="Chromosome"/>
</dbReference>
<keyword evidence="2" id="KW-1185">Reference proteome</keyword>
<protein>
    <submittedName>
        <fullName evidence="1">Uncharacterized protein</fullName>
    </submittedName>
</protein>
<gene>
    <name evidence="1" type="ORF">OHB29_15730</name>
</gene>
<name>A0ABZ1NSC1_STRVL</name>
<organism evidence="1 2">
    <name type="scientific">Streptomyces violaceus</name>
    <name type="common">Streptomyces venezuelae</name>
    <dbReference type="NCBI Taxonomy" id="1936"/>
    <lineage>
        <taxon>Bacteria</taxon>
        <taxon>Bacillati</taxon>
        <taxon>Actinomycetota</taxon>
        <taxon>Actinomycetes</taxon>
        <taxon>Kitasatosporales</taxon>
        <taxon>Streptomycetaceae</taxon>
        <taxon>Streptomyces</taxon>
    </lineage>
</organism>
<evidence type="ECO:0000313" key="1">
    <source>
        <dbReference type="EMBL" id="WUG94381.1"/>
    </source>
</evidence>
<accession>A0ABZ1NSC1</accession>
<dbReference type="EMBL" id="CP107906">
    <property type="protein sequence ID" value="WUG94381.1"/>
    <property type="molecule type" value="Genomic_DNA"/>
</dbReference>
<proteinExistence type="predicted"/>
<evidence type="ECO:0000313" key="2">
    <source>
        <dbReference type="Proteomes" id="UP001341259"/>
    </source>
</evidence>
<reference evidence="1 2" key="1">
    <citation type="submission" date="2022-10" db="EMBL/GenBank/DDBJ databases">
        <title>The complete genomes of actinobacterial strains from the NBC collection.</title>
        <authorList>
            <person name="Joergensen T.S."/>
            <person name="Alvarez Arevalo M."/>
            <person name="Sterndorff E.B."/>
            <person name="Faurdal D."/>
            <person name="Vuksanovic O."/>
            <person name="Mourched A.-S."/>
            <person name="Charusanti P."/>
            <person name="Shaw S."/>
            <person name="Blin K."/>
            <person name="Weber T."/>
        </authorList>
    </citation>
    <scope>NUCLEOTIDE SEQUENCE [LARGE SCALE GENOMIC DNA]</scope>
    <source>
        <strain evidence="1 2">NBC_00456</strain>
    </source>
</reference>